<comment type="subcellular location">
    <subcellularLocation>
        <location evidence="1">Membrane</location>
        <topology evidence="1">Multi-pass membrane protein</topology>
    </subcellularLocation>
</comment>
<feature type="transmembrane region" description="Helical" evidence="11">
    <location>
        <begin position="67"/>
        <end position="85"/>
    </location>
</feature>
<evidence type="ECO:0000256" key="5">
    <source>
        <dbReference type="ARBA" id="ARBA00022911"/>
    </source>
</evidence>
<dbReference type="InterPro" id="IPR005828">
    <property type="entry name" value="MFS_sugar_transport-like"/>
</dbReference>
<evidence type="ECO:0000256" key="7">
    <source>
        <dbReference type="ARBA" id="ARBA00023136"/>
    </source>
</evidence>
<keyword evidence="6 11" id="KW-1133">Transmembrane helix</keyword>
<dbReference type="NCBIfam" id="TIGR00879">
    <property type="entry name" value="SP"/>
    <property type="match status" value="1"/>
</dbReference>
<protein>
    <recommendedName>
        <fullName evidence="8">Quinate transporter</fullName>
    </recommendedName>
</protein>
<dbReference type="PRINTS" id="PR00171">
    <property type="entry name" value="SUGRTRNSPORT"/>
</dbReference>
<evidence type="ECO:0000256" key="6">
    <source>
        <dbReference type="ARBA" id="ARBA00022989"/>
    </source>
</evidence>
<dbReference type="PROSITE" id="PS00217">
    <property type="entry name" value="SUGAR_TRANSPORT_2"/>
    <property type="match status" value="1"/>
</dbReference>
<dbReference type="SUPFAM" id="SSF103473">
    <property type="entry name" value="MFS general substrate transporter"/>
    <property type="match status" value="1"/>
</dbReference>
<dbReference type="PROSITE" id="PS50850">
    <property type="entry name" value="MFS"/>
    <property type="match status" value="1"/>
</dbReference>
<feature type="transmembrane region" description="Helical" evidence="11">
    <location>
        <begin position="429"/>
        <end position="450"/>
    </location>
</feature>
<evidence type="ECO:0000256" key="10">
    <source>
        <dbReference type="SAM" id="MobiDB-lite"/>
    </source>
</evidence>
<keyword evidence="7 11" id="KW-0472">Membrane</keyword>
<evidence type="ECO:0000256" key="8">
    <source>
        <dbReference type="ARBA" id="ARBA00043213"/>
    </source>
</evidence>
<name>A0A559LQH9_FUSOC</name>
<feature type="transmembrane region" description="Helical" evidence="11">
    <location>
        <begin position="157"/>
        <end position="179"/>
    </location>
</feature>
<evidence type="ECO:0000256" key="2">
    <source>
        <dbReference type="ARBA" id="ARBA00010992"/>
    </source>
</evidence>
<evidence type="ECO:0000313" key="14">
    <source>
        <dbReference type="Proteomes" id="UP000320707"/>
    </source>
</evidence>
<sequence>MARINGQASDAPREVHNWRIYALAVCASMGSAMFGYDSAFIGGTMALPSFQSRFGLSDVSGTTLASLKANIVSTFQAGCFFGAILCHGATERLGRKYTLVACGIIFDVGVILQLVSSGYIGFIYAGRAITGLAVGASSLLVPVYISECSPPAIRGRMVGIFEIFLQVFQVIGFWMNYAVNIHQSPTSNSQWLIPFGFQLLPGTGLALAMLTQPESPRWLIKSGKTSRATEILSKIRNLPQDHSYIQEEVQSVECQLENENQGTSGQTRGFIGMCRELAAPGLRNRLLLGMSFMMLQNLVGANAINYYSPSIFASIGLSGRSVGLLATGVYGIIKVVATSLFIRFIVDRFGRRVPLLIGSAVALTSMLYLGIYCAVSGAFSGGASQGAGGAEIFPLGVRSVCLVATTCCQWLGQFIVVYSTPYMMENIKWGTFIFFAAFIVVGIFFAYFLVPETARLTLEDMDILFSTKGSARHKRRVVDAILQHRRQNDELHDDVKVEGPAKSQLEPTSKHVEESRLGVAGS</sequence>
<dbReference type="InterPro" id="IPR005829">
    <property type="entry name" value="Sugar_transporter_CS"/>
</dbReference>
<evidence type="ECO:0000256" key="9">
    <source>
        <dbReference type="RuleBase" id="RU003346"/>
    </source>
</evidence>
<proteinExistence type="inferred from homology"/>
<feature type="transmembrane region" description="Helical" evidence="11">
    <location>
        <begin position="395"/>
        <end position="417"/>
    </location>
</feature>
<accession>A0A559LQH9</accession>
<feature type="transmembrane region" description="Helical" evidence="11">
    <location>
        <begin position="97"/>
        <end position="116"/>
    </location>
</feature>
<dbReference type="GO" id="GO:0016020">
    <property type="term" value="C:membrane"/>
    <property type="evidence" value="ECO:0007669"/>
    <property type="project" value="UniProtKB-SubCell"/>
</dbReference>
<feature type="transmembrane region" description="Helical" evidence="11">
    <location>
        <begin position="122"/>
        <end position="145"/>
    </location>
</feature>
<dbReference type="InterPro" id="IPR020846">
    <property type="entry name" value="MFS_dom"/>
</dbReference>
<dbReference type="Gene3D" id="1.20.1250.20">
    <property type="entry name" value="MFS general substrate transporter like domains"/>
    <property type="match status" value="1"/>
</dbReference>
<feature type="domain" description="Major facilitator superfamily (MFS) profile" evidence="12">
    <location>
        <begin position="23"/>
        <end position="454"/>
    </location>
</feature>
<reference evidence="13 14" key="1">
    <citation type="journal article" date="2019" name="Microbiol. Resour. Announc.">
        <title>High-quality draft genome sequence of Fusarium oxysporum f. sp. cubense strain 160527, a causal agent of Panama disease.</title>
        <authorList>
            <person name="Asai S."/>
            <person name="Ayukawa Y."/>
            <person name="Gan P."/>
            <person name="Masuda S."/>
            <person name="Komatsu K."/>
            <person name="Shirasu K."/>
            <person name="Arie T."/>
        </authorList>
    </citation>
    <scope>NUCLEOTIDE SEQUENCE [LARGE SCALE GENOMIC DNA]</scope>
    <source>
        <strain evidence="13 14">160527</strain>
    </source>
</reference>
<evidence type="ECO:0000313" key="13">
    <source>
        <dbReference type="EMBL" id="TVY77155.1"/>
    </source>
</evidence>
<dbReference type="EMBL" id="SRMI01000002">
    <property type="protein sequence ID" value="TVY77155.1"/>
    <property type="molecule type" value="Genomic_DNA"/>
</dbReference>
<comment type="similarity">
    <text evidence="2 9">Belongs to the major facilitator superfamily. Sugar transporter (TC 2.A.1.1) family.</text>
</comment>
<dbReference type="PANTHER" id="PTHR48022">
    <property type="entry name" value="PLASTIDIC GLUCOSE TRANSPORTER 4"/>
    <property type="match status" value="1"/>
</dbReference>
<dbReference type="Pfam" id="PF00083">
    <property type="entry name" value="Sugar_tr"/>
    <property type="match status" value="1"/>
</dbReference>
<dbReference type="Proteomes" id="UP000320707">
    <property type="component" value="Unassembled WGS sequence"/>
</dbReference>
<feature type="transmembrane region" description="Helical" evidence="11">
    <location>
        <begin position="324"/>
        <end position="346"/>
    </location>
</feature>
<comment type="caution">
    <text evidence="13">The sequence shown here is derived from an EMBL/GenBank/DDBJ whole genome shotgun (WGS) entry which is preliminary data.</text>
</comment>
<dbReference type="GO" id="GO:0005351">
    <property type="term" value="F:carbohydrate:proton symporter activity"/>
    <property type="evidence" value="ECO:0007669"/>
    <property type="project" value="TreeGrafter"/>
</dbReference>
<dbReference type="AlphaFoldDB" id="A0A559LQH9"/>
<dbReference type="InterPro" id="IPR050360">
    <property type="entry name" value="MFS_Sugar_Transporters"/>
</dbReference>
<dbReference type="PANTHER" id="PTHR48022:SF34">
    <property type="entry name" value="MAJOR FACILITATOR SUPERFAMILY (MFS) PROFILE DOMAIN-CONTAINING PROTEIN-RELATED"/>
    <property type="match status" value="1"/>
</dbReference>
<evidence type="ECO:0000259" key="12">
    <source>
        <dbReference type="PROSITE" id="PS50850"/>
    </source>
</evidence>
<feature type="transmembrane region" description="Helical" evidence="11">
    <location>
        <begin position="353"/>
        <end position="375"/>
    </location>
</feature>
<dbReference type="InterPro" id="IPR036259">
    <property type="entry name" value="MFS_trans_sf"/>
</dbReference>
<feature type="transmembrane region" description="Helical" evidence="11">
    <location>
        <begin position="286"/>
        <end position="304"/>
    </location>
</feature>
<feature type="transmembrane region" description="Helical" evidence="11">
    <location>
        <begin position="20"/>
        <end position="47"/>
    </location>
</feature>
<feature type="region of interest" description="Disordered" evidence="10">
    <location>
        <begin position="496"/>
        <end position="522"/>
    </location>
</feature>
<organism evidence="13 14">
    <name type="scientific">Fusarium oxysporum f. sp. cubense</name>
    <dbReference type="NCBI Taxonomy" id="61366"/>
    <lineage>
        <taxon>Eukaryota</taxon>
        <taxon>Fungi</taxon>
        <taxon>Dikarya</taxon>
        <taxon>Ascomycota</taxon>
        <taxon>Pezizomycotina</taxon>
        <taxon>Sordariomycetes</taxon>
        <taxon>Hypocreomycetidae</taxon>
        <taxon>Hypocreales</taxon>
        <taxon>Nectriaceae</taxon>
        <taxon>Fusarium</taxon>
        <taxon>Fusarium oxysporum species complex</taxon>
    </lineage>
</organism>
<keyword evidence="5" id="KW-0672">Quinate metabolism</keyword>
<keyword evidence="4 11" id="KW-0812">Transmembrane</keyword>
<dbReference type="InterPro" id="IPR003663">
    <property type="entry name" value="Sugar/inositol_transpt"/>
</dbReference>
<evidence type="ECO:0000256" key="1">
    <source>
        <dbReference type="ARBA" id="ARBA00004141"/>
    </source>
</evidence>
<gene>
    <name evidence="13" type="primary">qa-y-5</name>
    <name evidence="13" type="ORF">Focb16_v008080</name>
</gene>
<keyword evidence="3 9" id="KW-0813">Transport</keyword>
<feature type="transmembrane region" description="Helical" evidence="11">
    <location>
        <begin position="191"/>
        <end position="211"/>
    </location>
</feature>
<evidence type="ECO:0000256" key="11">
    <source>
        <dbReference type="SAM" id="Phobius"/>
    </source>
</evidence>
<evidence type="ECO:0000256" key="3">
    <source>
        <dbReference type="ARBA" id="ARBA00022448"/>
    </source>
</evidence>
<evidence type="ECO:0000256" key="4">
    <source>
        <dbReference type="ARBA" id="ARBA00022692"/>
    </source>
</evidence>